<proteinExistence type="predicted"/>
<evidence type="ECO:0000313" key="1">
    <source>
        <dbReference type="EMBL" id="WDZ84028.1"/>
    </source>
</evidence>
<name>A0ABY7ZME3_9ACTN</name>
<accession>A0ABY7ZME3</accession>
<reference evidence="1 2" key="1">
    <citation type="submission" date="2023-02" db="EMBL/GenBank/DDBJ databases">
        <authorList>
            <person name="Mo P."/>
        </authorList>
    </citation>
    <scope>NUCLEOTIDE SEQUENCE [LARGE SCALE GENOMIC DNA]</scope>
    <source>
        <strain evidence="1 2">HUAS 3</strain>
    </source>
</reference>
<dbReference type="EMBL" id="CP118615">
    <property type="protein sequence ID" value="WDZ84028.1"/>
    <property type="molecule type" value="Genomic_DNA"/>
</dbReference>
<protein>
    <submittedName>
        <fullName evidence="1">Uncharacterized protein</fullName>
    </submittedName>
</protein>
<organism evidence="1 2">
    <name type="scientific">Micromonospora cathayae</name>
    <dbReference type="NCBI Taxonomy" id="3028804"/>
    <lineage>
        <taxon>Bacteria</taxon>
        <taxon>Bacillati</taxon>
        <taxon>Actinomycetota</taxon>
        <taxon>Actinomycetes</taxon>
        <taxon>Micromonosporales</taxon>
        <taxon>Micromonosporaceae</taxon>
        <taxon>Micromonospora</taxon>
    </lineage>
</organism>
<evidence type="ECO:0000313" key="2">
    <source>
        <dbReference type="Proteomes" id="UP001219605"/>
    </source>
</evidence>
<dbReference type="RefSeq" id="WP_275030585.1">
    <property type="nucleotide sequence ID" value="NZ_CP118615.1"/>
</dbReference>
<keyword evidence="2" id="KW-1185">Reference proteome</keyword>
<dbReference type="Proteomes" id="UP001219605">
    <property type="component" value="Chromosome"/>
</dbReference>
<gene>
    <name evidence="1" type="ORF">PVK37_26730</name>
</gene>
<sequence length="89" mass="9526">MPDPESVSLTQLREVFAELSIVIDEDFVRLDWTEDTLTIYRLVRSPAGLPMGLPDGGVQVTGTRIQVVAALPSVGPAPTDPPPEQLADG</sequence>